<feature type="transmembrane region" description="Helical" evidence="7">
    <location>
        <begin position="42"/>
        <end position="62"/>
    </location>
</feature>
<dbReference type="PRINTS" id="PR00344">
    <property type="entry name" value="BCTRLSENSOR"/>
</dbReference>
<dbReference type="EC" id="2.7.13.3" evidence="2"/>
<dbReference type="InterPro" id="IPR005467">
    <property type="entry name" value="His_kinase_dom"/>
</dbReference>
<evidence type="ECO:0000256" key="4">
    <source>
        <dbReference type="ARBA" id="ARBA00022679"/>
    </source>
</evidence>
<dbReference type="InterPro" id="IPR036890">
    <property type="entry name" value="HATPase_C_sf"/>
</dbReference>
<dbReference type="KEGG" id="mmg:MTBMA_c08400"/>
<dbReference type="GO" id="GO:0000156">
    <property type="term" value="F:phosphorelay response regulator activity"/>
    <property type="evidence" value="ECO:0007669"/>
    <property type="project" value="TreeGrafter"/>
</dbReference>
<dbReference type="InterPro" id="IPR036097">
    <property type="entry name" value="HisK_dim/P_sf"/>
</dbReference>
<dbReference type="Gene3D" id="1.10.287.130">
    <property type="match status" value="1"/>
</dbReference>
<dbReference type="CDD" id="cd16921">
    <property type="entry name" value="HATPase_FilI-like"/>
    <property type="match status" value="1"/>
</dbReference>
<dbReference type="GeneID" id="41326205"/>
<evidence type="ECO:0000259" key="8">
    <source>
        <dbReference type="PROSITE" id="PS50109"/>
    </source>
</evidence>
<dbReference type="GO" id="GO:0000155">
    <property type="term" value="F:phosphorelay sensor kinase activity"/>
    <property type="evidence" value="ECO:0007669"/>
    <property type="project" value="InterPro"/>
</dbReference>
<reference key="1">
    <citation type="submission" date="2009-08" db="EMBL/GenBank/DDBJ databases">
        <title>The genome sequence of Methanothermobacter marburgensis.</title>
        <authorList>
            <person name="Kaster A."/>
            <person name="Seedorf H."/>
            <person name="Goenrich M."/>
            <person name="Wiezer A."/>
            <person name="Liesegang H."/>
            <person name="Thauer R."/>
            <person name="Gottschalk G."/>
        </authorList>
    </citation>
    <scope>NUCLEOTIDE SEQUENCE</scope>
    <source>
        <strain>Marburg</strain>
    </source>
</reference>
<dbReference type="PATRIC" id="fig|79929.8.peg.822"/>
<dbReference type="SMART" id="SM00388">
    <property type="entry name" value="HisKA"/>
    <property type="match status" value="1"/>
</dbReference>
<dbReference type="Gene3D" id="3.30.565.10">
    <property type="entry name" value="Histidine kinase-like ATPase, C-terminal domain"/>
    <property type="match status" value="1"/>
</dbReference>
<organism evidence="9 10">
    <name type="scientific">Methanothermobacter marburgensis (strain ATCC BAA-927 / DSM 2133 / JCM 14651 / NBRC 100331 / OCM 82 / Marburg)</name>
    <name type="common">Methanobacterium thermoautotrophicum</name>
    <dbReference type="NCBI Taxonomy" id="79929"/>
    <lineage>
        <taxon>Archaea</taxon>
        <taxon>Methanobacteriati</taxon>
        <taxon>Methanobacteriota</taxon>
        <taxon>Methanomada group</taxon>
        <taxon>Methanobacteria</taxon>
        <taxon>Methanobacteriales</taxon>
        <taxon>Methanobacteriaceae</taxon>
        <taxon>Methanothermobacter</taxon>
    </lineage>
</organism>
<dbReference type="SMART" id="SM00387">
    <property type="entry name" value="HATPase_c"/>
    <property type="match status" value="1"/>
</dbReference>
<evidence type="ECO:0000313" key="9">
    <source>
        <dbReference type="EMBL" id="ADL58435.1"/>
    </source>
</evidence>
<keyword evidence="5 9" id="KW-0418">Kinase</keyword>
<name>D9PW37_METTM</name>
<feature type="transmembrane region" description="Helical" evidence="7">
    <location>
        <begin position="6"/>
        <end position="30"/>
    </location>
</feature>
<evidence type="ECO:0000256" key="3">
    <source>
        <dbReference type="ARBA" id="ARBA00022553"/>
    </source>
</evidence>
<dbReference type="SUPFAM" id="SSF47384">
    <property type="entry name" value="Homodimeric domain of signal transducing histidine kinase"/>
    <property type="match status" value="1"/>
</dbReference>
<evidence type="ECO:0000313" key="10">
    <source>
        <dbReference type="Proteomes" id="UP000000345"/>
    </source>
</evidence>
<dbReference type="InterPro" id="IPR004358">
    <property type="entry name" value="Sig_transdc_His_kin-like_C"/>
</dbReference>
<dbReference type="GeneID" id="9704548"/>
<keyword evidence="10" id="KW-1185">Reference proteome</keyword>
<dbReference type="STRING" id="79929.MTBMA_c08400"/>
<sequence>MKYREDLLMMIAAAVMMLSFNWIHGIFLILPLIAIPKPSGRVIKWALFAFAVFTALLIIQPMTRAVGFNISDELFRIVLLMLFTVMIALLIERIEKVRSLRELNRELAKKAAELEDANKELEAFAYSVSHDLRVPLRAIDGFSRILVEDYEDKLDDDGLRVIGIIRENTKKMGQLIDDILLLSRAGRQEINPVTLDMRELAESTYRELASQEEGRVIEFSVEDLPPAMADRVLMGQVMGNLLSNAIKFTRDRNPARIEVGYMDGGDEHIYYVRDNGAGFDMKYVGKLFGLFQRLHSQEEFEGTGVGLSIVQRIIKRHGGRVWGEGEVDAGATIYFTLPKAVG</sequence>
<dbReference type="Pfam" id="PF00512">
    <property type="entry name" value="HisKA"/>
    <property type="match status" value="1"/>
</dbReference>
<accession>D9PW37</accession>
<dbReference type="CDD" id="cd00082">
    <property type="entry name" value="HisKA"/>
    <property type="match status" value="1"/>
</dbReference>
<dbReference type="SUPFAM" id="SSF55874">
    <property type="entry name" value="ATPase domain of HSP90 chaperone/DNA topoisomerase II/histidine kinase"/>
    <property type="match status" value="1"/>
</dbReference>
<dbReference type="GO" id="GO:0007234">
    <property type="term" value="P:osmosensory signaling via phosphorelay pathway"/>
    <property type="evidence" value="ECO:0007669"/>
    <property type="project" value="TreeGrafter"/>
</dbReference>
<keyword evidence="4" id="KW-0808">Transferase</keyword>
<evidence type="ECO:0000256" key="6">
    <source>
        <dbReference type="SAM" id="Coils"/>
    </source>
</evidence>
<keyword evidence="7" id="KW-1133">Transmembrane helix</keyword>
<keyword evidence="3" id="KW-0597">Phosphoprotein</keyword>
<evidence type="ECO:0000256" key="5">
    <source>
        <dbReference type="ARBA" id="ARBA00022777"/>
    </source>
</evidence>
<evidence type="ECO:0000256" key="1">
    <source>
        <dbReference type="ARBA" id="ARBA00000085"/>
    </source>
</evidence>
<dbReference type="InterPro" id="IPR050351">
    <property type="entry name" value="BphY/WalK/GraS-like"/>
</dbReference>
<dbReference type="PROSITE" id="PS50109">
    <property type="entry name" value="HIS_KIN"/>
    <property type="match status" value="1"/>
</dbReference>
<reference evidence="9 10" key="2">
    <citation type="journal article" date="2010" name="J. Bacteriol.">
        <title>Complete genome sequence of Methanothermobacter marburgensis, a methanoarchaeon model organism.</title>
        <authorList>
            <person name="Liesegang H."/>
            <person name="Kaster A.K."/>
            <person name="Wiezer A."/>
            <person name="Goenrich M."/>
            <person name="Wollherr A."/>
            <person name="Seedorf H."/>
            <person name="Gottschalk G."/>
            <person name="Thauer R.K."/>
        </authorList>
    </citation>
    <scope>NUCLEOTIDE SEQUENCE [LARGE SCALE GENOMIC DNA]</scope>
    <source>
        <strain evidence="10">ATCC BAA-927 / DSM 2133 / JCM 14651 / NBRC 100331 / OCM 82 / Marburg</strain>
    </source>
</reference>
<dbReference type="PANTHER" id="PTHR42878">
    <property type="entry name" value="TWO-COMPONENT HISTIDINE KINASE"/>
    <property type="match status" value="1"/>
</dbReference>
<dbReference type="Proteomes" id="UP000000345">
    <property type="component" value="Chromosome"/>
</dbReference>
<feature type="coiled-coil region" evidence="6">
    <location>
        <begin position="97"/>
        <end position="124"/>
    </location>
</feature>
<evidence type="ECO:0000256" key="2">
    <source>
        <dbReference type="ARBA" id="ARBA00012438"/>
    </source>
</evidence>
<dbReference type="PANTHER" id="PTHR42878:SF15">
    <property type="entry name" value="BACTERIOPHYTOCHROME"/>
    <property type="match status" value="1"/>
</dbReference>
<feature type="domain" description="Histidine kinase" evidence="8">
    <location>
        <begin position="127"/>
        <end position="341"/>
    </location>
</feature>
<evidence type="ECO:0000256" key="7">
    <source>
        <dbReference type="SAM" id="Phobius"/>
    </source>
</evidence>
<dbReference type="HOGENOM" id="CLU_000445_89_1_2"/>
<keyword evidence="7" id="KW-0812">Transmembrane</keyword>
<dbReference type="GO" id="GO:0030295">
    <property type="term" value="F:protein kinase activator activity"/>
    <property type="evidence" value="ECO:0007669"/>
    <property type="project" value="TreeGrafter"/>
</dbReference>
<dbReference type="RefSeq" id="WP_013295659.1">
    <property type="nucleotide sequence ID" value="NC_014408.1"/>
</dbReference>
<dbReference type="AlphaFoldDB" id="D9PW37"/>
<dbReference type="Pfam" id="PF02518">
    <property type="entry name" value="HATPase_c"/>
    <property type="match status" value="1"/>
</dbReference>
<dbReference type="PaxDb" id="79929-MTBMA_c08400"/>
<proteinExistence type="predicted"/>
<keyword evidence="7" id="KW-0472">Membrane</keyword>
<gene>
    <name evidence="9" type="ordered locus">MTBMA_c08400</name>
</gene>
<feature type="transmembrane region" description="Helical" evidence="7">
    <location>
        <begin position="74"/>
        <end position="91"/>
    </location>
</feature>
<dbReference type="EMBL" id="CP001710">
    <property type="protein sequence ID" value="ADL58435.1"/>
    <property type="molecule type" value="Genomic_DNA"/>
</dbReference>
<dbReference type="InterPro" id="IPR003594">
    <property type="entry name" value="HATPase_dom"/>
</dbReference>
<comment type="catalytic activity">
    <reaction evidence="1">
        <text>ATP + protein L-histidine = ADP + protein N-phospho-L-histidine.</text>
        <dbReference type="EC" id="2.7.13.3"/>
    </reaction>
</comment>
<keyword evidence="6" id="KW-0175">Coiled coil</keyword>
<dbReference type="InterPro" id="IPR003661">
    <property type="entry name" value="HisK_dim/P_dom"/>
</dbReference>
<protein>
    <recommendedName>
        <fullName evidence="2">histidine kinase</fullName>
        <ecNumber evidence="2">2.7.13.3</ecNumber>
    </recommendedName>
</protein>
<dbReference type="FunFam" id="3.30.565.10:FF:000006">
    <property type="entry name" value="Sensor histidine kinase WalK"/>
    <property type="match status" value="1"/>
</dbReference>